<proteinExistence type="inferred from homology"/>
<keyword evidence="12" id="KW-1185">Reference proteome</keyword>
<keyword evidence="6" id="KW-0067">ATP-binding</keyword>
<dbReference type="RefSeq" id="WP_254154849.1">
    <property type="nucleotide sequence ID" value="NZ_JAHESD010000041.1"/>
</dbReference>
<comment type="catalytic activity">
    <reaction evidence="8">
        <text>L-tyrosyl-[protein] + ATP = O-phospho-L-tyrosyl-[protein] + ADP + H(+)</text>
        <dbReference type="Rhea" id="RHEA:10596"/>
        <dbReference type="Rhea" id="RHEA-COMP:10136"/>
        <dbReference type="Rhea" id="RHEA-COMP:20101"/>
        <dbReference type="ChEBI" id="CHEBI:15378"/>
        <dbReference type="ChEBI" id="CHEBI:30616"/>
        <dbReference type="ChEBI" id="CHEBI:46858"/>
        <dbReference type="ChEBI" id="CHEBI:61978"/>
        <dbReference type="ChEBI" id="CHEBI:456216"/>
        <dbReference type="EC" id="2.7.10.2"/>
    </reaction>
</comment>
<keyword evidence="7" id="KW-0829">Tyrosine-protein kinase</keyword>
<evidence type="ECO:0000259" key="10">
    <source>
        <dbReference type="Pfam" id="PF13614"/>
    </source>
</evidence>
<keyword evidence="9" id="KW-1133">Transmembrane helix</keyword>
<dbReference type="EMBL" id="JAHESD010000041">
    <property type="protein sequence ID" value="MBT1704888.1"/>
    <property type="molecule type" value="Genomic_DNA"/>
</dbReference>
<dbReference type="NCBIfam" id="TIGR01007">
    <property type="entry name" value="eps_fam"/>
    <property type="match status" value="1"/>
</dbReference>
<dbReference type="EC" id="2.7.10.2" evidence="2"/>
<comment type="similarity">
    <text evidence="1">Belongs to the CpsD/CapB family.</text>
</comment>
<evidence type="ECO:0000256" key="9">
    <source>
        <dbReference type="SAM" id="Phobius"/>
    </source>
</evidence>
<evidence type="ECO:0000256" key="2">
    <source>
        <dbReference type="ARBA" id="ARBA00011903"/>
    </source>
</evidence>
<dbReference type="Pfam" id="PF13614">
    <property type="entry name" value="AAA_31"/>
    <property type="match status" value="1"/>
</dbReference>
<evidence type="ECO:0000256" key="3">
    <source>
        <dbReference type="ARBA" id="ARBA00022679"/>
    </source>
</evidence>
<dbReference type="InterPro" id="IPR027417">
    <property type="entry name" value="P-loop_NTPase"/>
</dbReference>
<name>A0ABS5VV17_9BACT</name>
<dbReference type="InterPro" id="IPR050445">
    <property type="entry name" value="Bact_polysacc_biosynth/exp"/>
</dbReference>
<evidence type="ECO:0000313" key="12">
    <source>
        <dbReference type="Proteomes" id="UP000772618"/>
    </source>
</evidence>
<feature type="transmembrane region" description="Helical" evidence="9">
    <location>
        <begin position="34"/>
        <end position="51"/>
    </location>
</feature>
<comment type="caution">
    <text evidence="11">The sequence shown here is derived from an EMBL/GenBank/DDBJ whole genome shotgun (WGS) entry which is preliminary data.</text>
</comment>
<evidence type="ECO:0000256" key="8">
    <source>
        <dbReference type="ARBA" id="ARBA00051245"/>
    </source>
</evidence>
<dbReference type="SUPFAM" id="SSF52540">
    <property type="entry name" value="P-loop containing nucleoside triphosphate hydrolases"/>
    <property type="match status" value="1"/>
</dbReference>
<accession>A0ABS5VV17</accession>
<dbReference type="GO" id="GO:0004715">
    <property type="term" value="F:non-membrane spanning protein tyrosine kinase activity"/>
    <property type="evidence" value="ECO:0007669"/>
    <property type="project" value="UniProtKB-EC"/>
</dbReference>
<dbReference type="InterPro" id="IPR005702">
    <property type="entry name" value="Wzc-like_C"/>
</dbReference>
<evidence type="ECO:0000256" key="6">
    <source>
        <dbReference type="ARBA" id="ARBA00022840"/>
    </source>
</evidence>
<keyword evidence="3 11" id="KW-0808">Transferase</keyword>
<evidence type="ECO:0000256" key="1">
    <source>
        <dbReference type="ARBA" id="ARBA00007316"/>
    </source>
</evidence>
<sequence>MNPISSPVSIQDQQPPQQGFSIDFKRIVARAIQFWYVIVISLLTALGIAFFKNRYAVRIYPVTASILIKEKEETAEGRLLYNNPLVSGFRNYLNEIYLIRSYPMIERTLTKLNFGVAFYKEGNVLTTESYELPFKAYVLNKSKNANDAFYFKWISKDKYELGVHSNEGIGVGRKVFLFNDTIDYQGLKMVFLLNEPLTEAPSEHQDQLVFTYTEPSTLAGSYISRLGVNWAEEGAGVMNLAISGSNPSKEIDFINGLIEQYQLFDLEKKNRVASRTIDFISEQLEGITDSLRHVEQQLERFKNRNMLTDMSVEAQRLYSKLEGIESQRAELIVRNNYFKYLSDYLKQSKNLDQIILPSSVGINDGILSSLIQNMVGFQLQLKLNNRTENPLANELKRKIDEIRKDIVESVKNQQSTDNIRRDYLNKQINDIERQLSYLPVAERQRISIQRNYSLLENLYIFLLQKRAEAGISKASTTTDIEIVNPPMIAGGPISPQPSRNYMMAFVLGLAIPLGAFVLIELLNTKVQSKEDIEKVISIPFIGGVGHKSTENNLEVLSHPKTAIAESFRALRSNLNYFLGKQNKSVIMITSSISGEGKTFTSINLASVISLSGKKTLIVGADMRRPKLFGDFNLKNDKGLSSFLSGMASFEEVIQKTSFPNLDLVSGGPVPPNPAELLLTSKMTQFVTDAKLQYDFVIIDTPPLAIVTDAFVISQLADHTLFLVRQNYTPKDLLRTAEDFYRSGKLKNISLVLNDIYKSGPGYGYGYGYSYSYGYSYGVGNSKRGSEYYS</sequence>
<organism evidence="11 12">
    <name type="scientific">Chryseosolibacter indicus</name>
    <dbReference type="NCBI Taxonomy" id="2782351"/>
    <lineage>
        <taxon>Bacteria</taxon>
        <taxon>Pseudomonadati</taxon>
        <taxon>Bacteroidota</taxon>
        <taxon>Cytophagia</taxon>
        <taxon>Cytophagales</taxon>
        <taxon>Chryseotaleaceae</taxon>
        <taxon>Chryseosolibacter</taxon>
    </lineage>
</organism>
<dbReference type="PANTHER" id="PTHR32309:SF13">
    <property type="entry name" value="FERRIC ENTEROBACTIN TRANSPORT PROTEIN FEPE"/>
    <property type="match status" value="1"/>
</dbReference>
<keyword evidence="5" id="KW-0418">Kinase</keyword>
<evidence type="ECO:0000313" key="11">
    <source>
        <dbReference type="EMBL" id="MBT1704888.1"/>
    </source>
</evidence>
<keyword evidence="9" id="KW-0812">Transmembrane</keyword>
<evidence type="ECO:0000256" key="4">
    <source>
        <dbReference type="ARBA" id="ARBA00022741"/>
    </source>
</evidence>
<keyword evidence="9" id="KW-0472">Membrane</keyword>
<evidence type="ECO:0000256" key="7">
    <source>
        <dbReference type="ARBA" id="ARBA00023137"/>
    </source>
</evidence>
<reference evidence="11 12" key="1">
    <citation type="submission" date="2021-05" db="EMBL/GenBank/DDBJ databases">
        <title>A Polyphasic approach of four new species of the genus Ohtaekwangia: Ohtaekwangia histidinii sp. nov., Ohtaekwangia cretensis sp. nov., Ohtaekwangia indiensis sp. nov., Ohtaekwangia reichenbachii sp. nov. from diverse environment.</title>
        <authorList>
            <person name="Octaviana S."/>
        </authorList>
    </citation>
    <scope>NUCLEOTIDE SEQUENCE [LARGE SCALE GENOMIC DNA]</scope>
    <source>
        <strain evidence="11 12">PWU20</strain>
    </source>
</reference>
<evidence type="ECO:0000256" key="5">
    <source>
        <dbReference type="ARBA" id="ARBA00022777"/>
    </source>
</evidence>
<dbReference type="Gene3D" id="3.40.50.300">
    <property type="entry name" value="P-loop containing nucleotide triphosphate hydrolases"/>
    <property type="match status" value="1"/>
</dbReference>
<protein>
    <recommendedName>
        <fullName evidence="2">non-specific protein-tyrosine kinase</fullName>
        <ecNumber evidence="2">2.7.10.2</ecNumber>
    </recommendedName>
</protein>
<gene>
    <name evidence="11" type="ORF">KK060_16465</name>
</gene>
<dbReference type="Proteomes" id="UP000772618">
    <property type="component" value="Unassembled WGS sequence"/>
</dbReference>
<dbReference type="CDD" id="cd05387">
    <property type="entry name" value="BY-kinase"/>
    <property type="match status" value="1"/>
</dbReference>
<keyword evidence="4" id="KW-0547">Nucleotide-binding</keyword>
<feature type="domain" description="AAA" evidence="10">
    <location>
        <begin position="585"/>
        <end position="707"/>
    </location>
</feature>
<dbReference type="PANTHER" id="PTHR32309">
    <property type="entry name" value="TYROSINE-PROTEIN KINASE"/>
    <property type="match status" value="1"/>
</dbReference>
<dbReference type="InterPro" id="IPR025669">
    <property type="entry name" value="AAA_dom"/>
</dbReference>